<dbReference type="InterPro" id="IPR036864">
    <property type="entry name" value="Zn2-C6_fun-type_DNA-bd_sf"/>
</dbReference>
<keyword evidence="1" id="KW-0805">Transcription regulation</keyword>
<dbReference type="SUPFAM" id="SSF57701">
    <property type="entry name" value="Zn2/Cys6 DNA-binding domain"/>
    <property type="match status" value="1"/>
</dbReference>
<dbReference type="PROSITE" id="PS50048">
    <property type="entry name" value="ZN2_CY6_FUNGAL_2"/>
    <property type="match status" value="1"/>
</dbReference>
<dbReference type="GeneID" id="90002099"/>
<proteinExistence type="predicted"/>
<feature type="compositionally biased region" description="Basic and acidic residues" evidence="5">
    <location>
        <begin position="16"/>
        <end position="33"/>
    </location>
</feature>
<keyword evidence="4" id="KW-0539">Nucleus</keyword>
<dbReference type="PANTHER" id="PTHR37534:SF40">
    <property type="entry name" value="ZN(2)-C6 FUNGAL-TYPE DOMAIN-CONTAINING PROTEIN"/>
    <property type="match status" value="1"/>
</dbReference>
<dbReference type="SMART" id="SM00066">
    <property type="entry name" value="GAL4"/>
    <property type="match status" value="1"/>
</dbReference>
<comment type="caution">
    <text evidence="7">The sequence shown here is derived from an EMBL/GenBank/DDBJ whole genome shotgun (WGS) entry which is preliminary data.</text>
</comment>
<evidence type="ECO:0000313" key="7">
    <source>
        <dbReference type="EMBL" id="KAK5939346.1"/>
    </source>
</evidence>
<dbReference type="RefSeq" id="XP_064727436.1">
    <property type="nucleotide sequence ID" value="XM_064877049.1"/>
</dbReference>
<dbReference type="PROSITE" id="PS00463">
    <property type="entry name" value="ZN2_CY6_FUNGAL_1"/>
    <property type="match status" value="1"/>
</dbReference>
<evidence type="ECO:0000256" key="2">
    <source>
        <dbReference type="ARBA" id="ARBA00023125"/>
    </source>
</evidence>
<feature type="domain" description="Zn(2)-C6 fungal-type" evidence="6">
    <location>
        <begin position="158"/>
        <end position="188"/>
    </location>
</feature>
<reference evidence="7 8" key="1">
    <citation type="journal article" date="2023" name="Res Sq">
        <title>Genomic and morphological characterization of Knufia obscura isolated from the Mars 2020 spacecraft assembly facility.</title>
        <authorList>
            <person name="Chander A.M."/>
            <person name="Teixeira M.M."/>
            <person name="Singh N.K."/>
            <person name="Williams M.P."/>
            <person name="Parker C.W."/>
            <person name="Leo P."/>
            <person name="Stajich J.E."/>
            <person name="Torok T."/>
            <person name="Tighe S."/>
            <person name="Mason C.E."/>
            <person name="Venkateswaran K."/>
        </authorList>
    </citation>
    <scope>NUCLEOTIDE SEQUENCE [LARGE SCALE GENOMIC DNA]</scope>
    <source>
        <strain evidence="7 8">CCFEE 5817</strain>
    </source>
</reference>
<dbReference type="CDD" id="cd00067">
    <property type="entry name" value="GAL4"/>
    <property type="match status" value="1"/>
</dbReference>
<feature type="compositionally biased region" description="Polar residues" evidence="5">
    <location>
        <begin position="116"/>
        <end position="134"/>
    </location>
</feature>
<feature type="compositionally biased region" description="Pro residues" evidence="5">
    <location>
        <begin position="737"/>
        <end position="748"/>
    </location>
</feature>
<dbReference type="InterPro" id="IPR001138">
    <property type="entry name" value="Zn2Cys6_DnaBD"/>
</dbReference>
<evidence type="ECO:0000256" key="4">
    <source>
        <dbReference type="ARBA" id="ARBA00023242"/>
    </source>
</evidence>
<gene>
    <name evidence="7" type="ORF">PMZ80_008650</name>
</gene>
<evidence type="ECO:0000256" key="5">
    <source>
        <dbReference type="SAM" id="MobiDB-lite"/>
    </source>
</evidence>
<evidence type="ECO:0000313" key="8">
    <source>
        <dbReference type="Proteomes" id="UP001334248"/>
    </source>
</evidence>
<keyword evidence="8" id="KW-1185">Reference proteome</keyword>
<name>A0ABR0RFF4_9EURO</name>
<dbReference type="PANTHER" id="PTHR37534">
    <property type="entry name" value="TRANSCRIPTIONAL ACTIVATOR PROTEIN UGA3"/>
    <property type="match status" value="1"/>
</dbReference>
<feature type="region of interest" description="Disordered" evidence="5">
    <location>
        <begin position="1"/>
        <end position="83"/>
    </location>
</feature>
<feature type="region of interest" description="Disordered" evidence="5">
    <location>
        <begin position="100"/>
        <end position="155"/>
    </location>
</feature>
<feature type="region of interest" description="Disordered" evidence="5">
    <location>
        <begin position="728"/>
        <end position="752"/>
    </location>
</feature>
<evidence type="ECO:0000256" key="1">
    <source>
        <dbReference type="ARBA" id="ARBA00023015"/>
    </source>
</evidence>
<accession>A0ABR0RFF4</accession>
<keyword evidence="2" id="KW-0238">DNA-binding</keyword>
<organism evidence="7 8">
    <name type="scientific">Knufia obscura</name>
    <dbReference type="NCBI Taxonomy" id="1635080"/>
    <lineage>
        <taxon>Eukaryota</taxon>
        <taxon>Fungi</taxon>
        <taxon>Dikarya</taxon>
        <taxon>Ascomycota</taxon>
        <taxon>Pezizomycotina</taxon>
        <taxon>Eurotiomycetes</taxon>
        <taxon>Chaetothyriomycetidae</taxon>
        <taxon>Chaetothyriales</taxon>
        <taxon>Trichomeriaceae</taxon>
        <taxon>Knufia</taxon>
    </lineage>
</organism>
<sequence>MKTLSDPRSCVSTQIKKREAGEASLEEQGKTEDYSTFSWPGTDLPFSNPRDVGGGSSLQFSSSQNAPFHLSEDSAKPAARVAGTQYSIRPSQVLEKALSTTPSIGADVGQRLSRMPKNSSQRSTPTTIQNSPDDNTADAPVAEPASGSASKPKRVRTGCLTCRERHLKCDEGMPICQNCKKSSRKCKRGVRLNFIDIKCEQPPHLLPPVHDWKVAFEDNSREIASEYEGGFENYACLEPEPKRRRLTPPDAMYDYSQLNAPIMQEAQLPQSGYQSYASTSNLYSAAGNQAYEDPSSVMSQSYADHSRQNYEQQVMIHQDPEPPPPPLNTREEVLYMQVFVEEVGLWMDSMDKDKHFSRILPFQALREPMLKYALLACGVRHLTLVNPTYPEEHALNYYAESNKLLLKSLQNPNRDTVLCATTATVLNVYEVMSEKALQRMNHIAGARALIKECRWDGATPGVGGACFWLNVGLELFSCLHFNWGVAWDPDTWGIDMTMNPQHHAGNEEDWTHKILWILAKVTNFRSSTPRFQEQTMHAEQLRLQSRLQQWLGLKQFCDRWDKCVPPSMHAMAVVPSYATHSKSAFPEVWHIKRSTINGRLFWHTALVLLASVHPLAPYSPTGDQSATTNPQLASEMAQTRLHHARQICGIVKHAKDRGVASASIRCLAVAAEHLHVRREQEEALEIFERIKSETGWRVAFINDELKEKWGWNNTVDQYGNPASQSSFYQQGAAAPTMPVPQQAPPRQKPPSGIINPLYKHADFASQNPPYAGSYVPPAPGYLPHPGDGNGPGEMYRYGGIAAM</sequence>
<dbReference type="EMBL" id="JAVHJV010000011">
    <property type="protein sequence ID" value="KAK5939346.1"/>
    <property type="molecule type" value="Genomic_DNA"/>
</dbReference>
<protein>
    <recommendedName>
        <fullName evidence="6">Zn(2)-C6 fungal-type domain-containing protein</fullName>
    </recommendedName>
</protein>
<evidence type="ECO:0000256" key="3">
    <source>
        <dbReference type="ARBA" id="ARBA00023163"/>
    </source>
</evidence>
<dbReference type="Pfam" id="PF00172">
    <property type="entry name" value="Zn_clus"/>
    <property type="match status" value="1"/>
</dbReference>
<keyword evidence="3" id="KW-0804">Transcription</keyword>
<evidence type="ECO:0000259" key="6">
    <source>
        <dbReference type="PROSITE" id="PS50048"/>
    </source>
</evidence>
<dbReference type="Gene3D" id="4.10.240.10">
    <property type="entry name" value="Zn(2)-C6 fungal-type DNA-binding domain"/>
    <property type="match status" value="1"/>
</dbReference>
<dbReference type="Proteomes" id="UP001334248">
    <property type="component" value="Unassembled WGS sequence"/>
</dbReference>